<evidence type="ECO:0000256" key="12">
    <source>
        <dbReference type="ARBA" id="ARBA00048336"/>
    </source>
</evidence>
<dbReference type="InterPro" id="IPR041751">
    <property type="entry name" value="MPP_PP2B"/>
</dbReference>
<evidence type="ECO:0000256" key="5">
    <source>
        <dbReference type="ARBA" id="ARBA00022723"/>
    </source>
</evidence>
<keyword evidence="9" id="KW-0904">Protein phosphatase</keyword>
<dbReference type="CDD" id="cd07416">
    <property type="entry name" value="MPP_PP2B"/>
    <property type="match status" value="1"/>
</dbReference>
<keyword evidence="16" id="KW-1185">Reference proteome</keyword>
<keyword evidence="8" id="KW-0112">Calmodulin-binding</keyword>
<comment type="subunit">
    <text evidence="4">Composed of two components (A and B), the A component is the catalytic subunit and the B component confers calcium sensitivity.</text>
</comment>
<dbReference type="GO" id="GO:0097720">
    <property type="term" value="P:calcineurin-mediated signaling"/>
    <property type="evidence" value="ECO:0007669"/>
    <property type="project" value="InterPro"/>
</dbReference>
<dbReference type="EC" id="3.1.3.16" evidence="13"/>
<gene>
    <name evidence="15" type="ORF">FISHEDRAFT_64899</name>
</gene>
<proteinExistence type="inferred from homology"/>
<name>A0A0D7AFT9_9AGAR</name>
<evidence type="ECO:0000256" key="10">
    <source>
        <dbReference type="ARBA" id="ARBA00023004"/>
    </source>
</evidence>
<evidence type="ECO:0000256" key="4">
    <source>
        <dbReference type="ARBA" id="ARBA00011112"/>
    </source>
</evidence>
<dbReference type="PANTHER" id="PTHR45673">
    <property type="entry name" value="SERINE/THREONINE-PROTEIN PHOSPHATASE 2B CATALYTIC SUBUNIT 1-RELATED"/>
    <property type="match status" value="1"/>
</dbReference>
<evidence type="ECO:0000256" key="7">
    <source>
        <dbReference type="ARBA" id="ARBA00022833"/>
    </source>
</evidence>
<keyword evidence="7" id="KW-0862">Zinc</keyword>
<dbReference type="AlphaFoldDB" id="A0A0D7AFT9"/>
<keyword evidence="6 13" id="KW-0378">Hydrolase</keyword>
<comment type="catalytic activity">
    <reaction evidence="12 13">
        <text>O-phospho-L-threonyl-[protein] + H2O = L-threonyl-[protein] + phosphate</text>
        <dbReference type="Rhea" id="RHEA:47004"/>
        <dbReference type="Rhea" id="RHEA-COMP:11060"/>
        <dbReference type="Rhea" id="RHEA-COMP:11605"/>
        <dbReference type="ChEBI" id="CHEBI:15377"/>
        <dbReference type="ChEBI" id="CHEBI:30013"/>
        <dbReference type="ChEBI" id="CHEBI:43474"/>
        <dbReference type="ChEBI" id="CHEBI:61977"/>
        <dbReference type="EC" id="3.1.3.16"/>
    </reaction>
</comment>
<evidence type="ECO:0000256" key="9">
    <source>
        <dbReference type="ARBA" id="ARBA00022912"/>
    </source>
</evidence>
<dbReference type="InterPro" id="IPR029052">
    <property type="entry name" value="Metallo-depent_PP-like"/>
</dbReference>
<protein>
    <recommendedName>
        <fullName evidence="13">Serine/threonine-protein phosphatase</fullName>
        <ecNumber evidence="13">3.1.3.16</ecNumber>
    </recommendedName>
</protein>
<evidence type="ECO:0000256" key="6">
    <source>
        <dbReference type="ARBA" id="ARBA00022801"/>
    </source>
</evidence>
<evidence type="ECO:0000256" key="1">
    <source>
        <dbReference type="ARBA" id="ARBA00001947"/>
    </source>
</evidence>
<dbReference type="SMART" id="SM00156">
    <property type="entry name" value="PP2Ac"/>
    <property type="match status" value="1"/>
</dbReference>
<dbReference type="GO" id="GO:0046872">
    <property type="term" value="F:metal ion binding"/>
    <property type="evidence" value="ECO:0007669"/>
    <property type="project" value="UniProtKB-KW"/>
</dbReference>
<feature type="domain" description="Serine/threonine specific protein phosphatases" evidence="14">
    <location>
        <begin position="165"/>
        <end position="170"/>
    </location>
</feature>
<dbReference type="EMBL" id="KN881676">
    <property type="protein sequence ID" value="KIY50252.1"/>
    <property type="molecule type" value="Genomic_DNA"/>
</dbReference>
<organism evidence="15 16">
    <name type="scientific">Fistulina hepatica ATCC 64428</name>
    <dbReference type="NCBI Taxonomy" id="1128425"/>
    <lineage>
        <taxon>Eukaryota</taxon>
        <taxon>Fungi</taxon>
        <taxon>Dikarya</taxon>
        <taxon>Basidiomycota</taxon>
        <taxon>Agaricomycotina</taxon>
        <taxon>Agaricomycetes</taxon>
        <taxon>Agaricomycetidae</taxon>
        <taxon>Agaricales</taxon>
        <taxon>Fistulinaceae</taxon>
        <taxon>Fistulina</taxon>
    </lineage>
</organism>
<dbReference type="OrthoDB" id="5593063at2759"/>
<evidence type="ECO:0000256" key="11">
    <source>
        <dbReference type="ARBA" id="ARBA00047761"/>
    </source>
</evidence>
<evidence type="ECO:0000313" key="15">
    <source>
        <dbReference type="EMBL" id="KIY50252.1"/>
    </source>
</evidence>
<comment type="cofactor">
    <cofactor evidence="2">
        <name>Fe(3+)</name>
        <dbReference type="ChEBI" id="CHEBI:29034"/>
    </cofactor>
</comment>
<evidence type="ECO:0000259" key="14">
    <source>
        <dbReference type="PROSITE" id="PS00125"/>
    </source>
</evidence>
<evidence type="ECO:0000256" key="13">
    <source>
        <dbReference type="RuleBase" id="RU004273"/>
    </source>
</evidence>
<evidence type="ECO:0000256" key="2">
    <source>
        <dbReference type="ARBA" id="ARBA00001965"/>
    </source>
</evidence>
<dbReference type="GO" id="GO:0033192">
    <property type="term" value="F:calmodulin-dependent protein phosphatase activity"/>
    <property type="evidence" value="ECO:0007669"/>
    <property type="project" value="InterPro"/>
</dbReference>
<comment type="cofactor">
    <cofactor evidence="1">
        <name>Zn(2+)</name>
        <dbReference type="ChEBI" id="CHEBI:29105"/>
    </cofactor>
</comment>
<dbReference type="Gene3D" id="3.60.21.10">
    <property type="match status" value="1"/>
</dbReference>
<keyword evidence="10" id="KW-0408">Iron</keyword>
<evidence type="ECO:0000256" key="3">
    <source>
        <dbReference type="ARBA" id="ARBA00009905"/>
    </source>
</evidence>
<dbReference type="Pfam" id="PF00149">
    <property type="entry name" value="Metallophos"/>
    <property type="match status" value="1"/>
</dbReference>
<evidence type="ECO:0000256" key="8">
    <source>
        <dbReference type="ARBA" id="ARBA00022860"/>
    </source>
</evidence>
<dbReference type="InterPro" id="IPR043360">
    <property type="entry name" value="PP2B"/>
</dbReference>
<dbReference type="GO" id="GO:0005516">
    <property type="term" value="F:calmodulin binding"/>
    <property type="evidence" value="ECO:0007669"/>
    <property type="project" value="UniProtKB-KW"/>
</dbReference>
<dbReference type="PRINTS" id="PR00114">
    <property type="entry name" value="STPHPHTASE"/>
</dbReference>
<dbReference type="InterPro" id="IPR006186">
    <property type="entry name" value="Ser/Thr-sp_prot-phosphatase"/>
</dbReference>
<accession>A0A0D7AFT9</accession>
<comment type="similarity">
    <text evidence="3">Belongs to the PPP phosphatase family. PP-2B subfamily.</text>
</comment>
<dbReference type="InterPro" id="IPR004843">
    <property type="entry name" value="Calcineurin-like_PHP"/>
</dbReference>
<dbReference type="Proteomes" id="UP000054144">
    <property type="component" value="Unassembled WGS sequence"/>
</dbReference>
<evidence type="ECO:0000313" key="16">
    <source>
        <dbReference type="Proteomes" id="UP000054144"/>
    </source>
</evidence>
<sequence length="593" mass="67762">MSQRYMQSAFERIHERSAVPTVLSTDIRDRPVPSVPPPAVNRPTDEEFYVTDDFGTKKPNHAYLKDHFFREGRITEDQAMFILETATKMLREESNIIHIQSPVTICGDIHGQYYDLMKMFSIGGSVEDTHYLFLGDYVDRGSFGIECLLYIYSLKIWFPSRFTLLRGNHECRHLTEYFSFQRECYHKYSPRVYEACIESFCALPLAAVIDRHFFCVHGGISPELIMLDDLIQLNRFQEPGSYGLLCDLLWSDPIANFGHEEESSVQGPALPRGTTFVHNGTRGCSFFFTYEATCQFLARNKLMGIIRGHEAQDAGYTMYRKTPNNKFPSVITIFSAPNYCDVYHNRGAILKYANKNITIRQYNSSPHPYWLPNFMDAFTWSLPFVAAKITEMLLAILSICTEEELVESETDAEKDTKVLAQAAMTPEERLEREQRIQQIKNKILAVGRMQRVFQLLREEAETATEFVDAEASENLAATTNAGKDKLLGVHETRIARSIRSFDDARRSDLVNERLPEVPPTPSTSSMSMFPASMRLPGRRSSGSSQVGLMDLLIKQTLEEGQDTDIVERLAERIARERKPTGRPMPLKRHETAL</sequence>
<dbReference type="SUPFAM" id="SSF56300">
    <property type="entry name" value="Metallo-dependent phosphatases"/>
    <property type="match status" value="1"/>
</dbReference>
<dbReference type="PROSITE" id="PS00125">
    <property type="entry name" value="SER_THR_PHOSPHATASE"/>
    <property type="match status" value="1"/>
</dbReference>
<keyword evidence="5" id="KW-0479">Metal-binding</keyword>
<comment type="catalytic activity">
    <reaction evidence="11">
        <text>O-phospho-L-seryl-[protein] + H2O = L-seryl-[protein] + phosphate</text>
        <dbReference type="Rhea" id="RHEA:20629"/>
        <dbReference type="Rhea" id="RHEA-COMP:9863"/>
        <dbReference type="Rhea" id="RHEA-COMP:11604"/>
        <dbReference type="ChEBI" id="CHEBI:15377"/>
        <dbReference type="ChEBI" id="CHEBI:29999"/>
        <dbReference type="ChEBI" id="CHEBI:43474"/>
        <dbReference type="ChEBI" id="CHEBI:83421"/>
        <dbReference type="EC" id="3.1.3.16"/>
    </reaction>
</comment>
<reference evidence="15 16" key="1">
    <citation type="journal article" date="2015" name="Fungal Genet. Biol.">
        <title>Evolution of novel wood decay mechanisms in Agaricales revealed by the genome sequences of Fistulina hepatica and Cylindrobasidium torrendii.</title>
        <authorList>
            <person name="Floudas D."/>
            <person name="Held B.W."/>
            <person name="Riley R."/>
            <person name="Nagy L.G."/>
            <person name="Koehler G."/>
            <person name="Ransdell A.S."/>
            <person name="Younus H."/>
            <person name="Chow J."/>
            <person name="Chiniquy J."/>
            <person name="Lipzen A."/>
            <person name="Tritt A."/>
            <person name="Sun H."/>
            <person name="Haridas S."/>
            <person name="LaButti K."/>
            <person name="Ohm R.A."/>
            <person name="Kues U."/>
            <person name="Blanchette R.A."/>
            <person name="Grigoriev I.V."/>
            <person name="Minto R.E."/>
            <person name="Hibbett D.S."/>
        </authorList>
    </citation>
    <scope>NUCLEOTIDE SEQUENCE [LARGE SCALE GENOMIC DNA]</scope>
    <source>
        <strain evidence="15 16">ATCC 64428</strain>
    </source>
</reference>